<gene>
    <name evidence="1" type="ORF">BRAN1462_LOCUS29614</name>
</gene>
<reference evidence="1" key="1">
    <citation type="submission" date="2021-01" db="EMBL/GenBank/DDBJ databases">
        <authorList>
            <person name="Corre E."/>
            <person name="Pelletier E."/>
            <person name="Niang G."/>
            <person name="Scheremetjew M."/>
            <person name="Finn R."/>
            <person name="Kale V."/>
            <person name="Holt S."/>
            <person name="Cochrane G."/>
            <person name="Meng A."/>
            <person name="Brown T."/>
            <person name="Cohen L."/>
        </authorList>
    </citation>
    <scope>NUCLEOTIDE SEQUENCE</scope>
    <source>
        <strain evidence="1">RCC3387</strain>
    </source>
</reference>
<dbReference type="Pfam" id="PF05345">
    <property type="entry name" value="He_PIG"/>
    <property type="match status" value="1"/>
</dbReference>
<proteinExistence type="predicted"/>
<sequence length="173" mass="18366">MYSPSAADGNAWPQGAYMMQMVQVPVFSGPTNGAYPNAPVGAMGASQGLFKYGSENIVLAAGQYREVRPQVAAPLMTGGCRFHCEPAELPPGLQLDPASGTIWGTPSPPPAEADAAGPYQPYTVVLTGPAGTASTMVGIKIVHFQPHNFRITHVSPLEKNKYMVLIDTKTRQH</sequence>
<dbReference type="InterPro" id="IPR013783">
    <property type="entry name" value="Ig-like_fold"/>
</dbReference>
<accession>A0A6V0D1C3</accession>
<dbReference type="EMBL" id="HBGW01046532">
    <property type="protein sequence ID" value="CAD9574714.1"/>
    <property type="molecule type" value="Transcribed_RNA"/>
</dbReference>
<organism evidence="1">
    <name type="scientific">Zooxanthella nutricula</name>
    <dbReference type="NCBI Taxonomy" id="1333877"/>
    <lineage>
        <taxon>Eukaryota</taxon>
        <taxon>Sar</taxon>
        <taxon>Alveolata</taxon>
        <taxon>Dinophyceae</taxon>
        <taxon>Peridiniales</taxon>
        <taxon>Peridiniales incertae sedis</taxon>
        <taxon>Zooxanthella</taxon>
    </lineage>
</organism>
<name>A0A6V0D1C3_9DINO</name>
<dbReference type="AlphaFoldDB" id="A0A6V0D1C3"/>
<dbReference type="Gene3D" id="2.60.40.10">
    <property type="entry name" value="Immunoglobulins"/>
    <property type="match status" value="1"/>
</dbReference>
<evidence type="ECO:0000313" key="1">
    <source>
        <dbReference type="EMBL" id="CAD9574714.1"/>
    </source>
</evidence>
<protein>
    <submittedName>
        <fullName evidence="1">Uncharacterized protein</fullName>
    </submittedName>
</protein>